<comment type="caution">
    <text evidence="5">The sequence shown here is derived from an EMBL/GenBank/DDBJ whole genome shotgun (WGS) entry which is preliminary data.</text>
</comment>
<dbReference type="InterPro" id="IPR022768">
    <property type="entry name" value="Fascin-like_dom"/>
</dbReference>
<evidence type="ECO:0000313" key="6">
    <source>
        <dbReference type="Proteomes" id="UP001142489"/>
    </source>
</evidence>
<dbReference type="EMBL" id="JAPFRF010000006">
    <property type="protein sequence ID" value="KAJ7329406.1"/>
    <property type="molecule type" value="Genomic_DNA"/>
</dbReference>
<dbReference type="GO" id="GO:0051015">
    <property type="term" value="F:actin filament binding"/>
    <property type="evidence" value="ECO:0007669"/>
    <property type="project" value="InterPro"/>
</dbReference>
<feature type="domain" description="Fascin-like" evidence="4">
    <location>
        <begin position="267"/>
        <end position="368"/>
    </location>
</feature>
<dbReference type="GO" id="GO:0005856">
    <property type="term" value="C:cytoskeleton"/>
    <property type="evidence" value="ECO:0007669"/>
    <property type="project" value="UniProtKB-SubCell"/>
</dbReference>
<dbReference type="Pfam" id="PF06268">
    <property type="entry name" value="Fascin"/>
    <property type="match status" value="2"/>
</dbReference>
<dbReference type="InterPro" id="IPR024703">
    <property type="entry name" value="Fascin_metazoans"/>
</dbReference>
<keyword evidence="2 3" id="KW-0009">Actin-binding</keyword>
<organism evidence="5 6">
    <name type="scientific">Phrynocephalus forsythii</name>
    <dbReference type="NCBI Taxonomy" id="171643"/>
    <lineage>
        <taxon>Eukaryota</taxon>
        <taxon>Metazoa</taxon>
        <taxon>Chordata</taxon>
        <taxon>Craniata</taxon>
        <taxon>Vertebrata</taxon>
        <taxon>Euteleostomi</taxon>
        <taxon>Lepidosauria</taxon>
        <taxon>Squamata</taxon>
        <taxon>Bifurcata</taxon>
        <taxon>Unidentata</taxon>
        <taxon>Episquamata</taxon>
        <taxon>Toxicofera</taxon>
        <taxon>Iguania</taxon>
        <taxon>Acrodonta</taxon>
        <taxon>Agamidae</taxon>
        <taxon>Agaminae</taxon>
        <taxon>Phrynocephalus</taxon>
    </lineage>
</organism>
<dbReference type="SUPFAM" id="SSF50405">
    <property type="entry name" value="Actin-crosslinking proteins"/>
    <property type="match status" value="4"/>
</dbReference>
<keyword evidence="3" id="KW-0206">Cytoskeleton</keyword>
<dbReference type="OrthoDB" id="10259868at2759"/>
<dbReference type="PIRSF" id="PIRSF005682">
    <property type="entry name" value="Fascin"/>
    <property type="match status" value="1"/>
</dbReference>
<dbReference type="InterPro" id="IPR008999">
    <property type="entry name" value="Actin-crosslinking"/>
</dbReference>
<dbReference type="Proteomes" id="UP001142489">
    <property type="component" value="Unassembled WGS sequence"/>
</dbReference>
<dbReference type="AlphaFoldDB" id="A0A9Q1B1J5"/>
<accession>A0A9Q1B1J5</accession>
<feature type="domain" description="Fascin-like" evidence="4">
    <location>
        <begin position="11"/>
        <end position="110"/>
    </location>
</feature>
<keyword evidence="1 3" id="KW-0963">Cytoplasm</keyword>
<evidence type="ECO:0000313" key="5">
    <source>
        <dbReference type="EMBL" id="KAJ7329406.1"/>
    </source>
</evidence>
<evidence type="ECO:0000256" key="1">
    <source>
        <dbReference type="ARBA" id="ARBA00022490"/>
    </source>
</evidence>
<gene>
    <name evidence="5" type="ORF">JRQ81_015580</name>
</gene>
<dbReference type="Gene3D" id="2.80.10.50">
    <property type="match status" value="3"/>
</dbReference>
<protein>
    <recommendedName>
        <fullName evidence="3">Fascin</fullName>
    </recommendedName>
</protein>
<dbReference type="FunFam" id="2.80.10.50:FF:000055">
    <property type="entry name" value="Fascin"/>
    <property type="match status" value="1"/>
</dbReference>
<proteinExistence type="inferred from homology"/>
<name>A0A9Q1B1J5_9SAUR</name>
<evidence type="ECO:0000256" key="3">
    <source>
        <dbReference type="PIRNR" id="PIRNR005682"/>
    </source>
</evidence>
<evidence type="ECO:0000259" key="4">
    <source>
        <dbReference type="Pfam" id="PF06268"/>
    </source>
</evidence>
<comment type="subcellular location">
    <subcellularLocation>
        <location evidence="3">Cytoplasm</location>
        <location evidence="3">Cytoskeleton</location>
    </subcellularLocation>
</comment>
<comment type="similarity">
    <text evidence="3">Belongs to the fascin family.</text>
</comment>
<dbReference type="GO" id="GO:0030674">
    <property type="term" value="F:protein-macromolecule adaptor activity"/>
    <property type="evidence" value="ECO:0007669"/>
    <property type="project" value="InterPro"/>
</dbReference>
<sequence>MQIGLVNWTGGFLTAESYGDGVSVLGSSLGRKQIWALEVAAKEGKRTRVALVGHQGQRLQAEADGTVRCGWLPSDSRSHFLLEVHPSGAWTLQQPDSQKYVGSDGEDVFCVSWGLSSHHMWMPQLAVHAHVALFHPSSQLYARADPELNRVWVDTPVPCLEECGFVLRFRSGACHLETSGHKFVSRAERLARMPSAETAFQLTLRPGGLAFLADREGRVLYPQGSRGLLCLGHQPQGNEEWFVVERCPLWVTLRTMRAKRYLSILRDSEVYAGSKKATPTSPFLLEFGPDAQMVQLKGIHHRYLAQQRPCQRVAANGSCEEAESRFRIWWHFGSVFLQAANGCYLGRLPVGRVVARAMHPGPKEEFGVRLANRPFLVLRGQYGYVGSSAGQEVLQCNALEPDCVELLPCQPGVYHFQSKAGGGDAPPPPDPARAFLLPWMGRVPLQGGNPPPGSLLEG</sequence>
<reference evidence="5" key="1">
    <citation type="journal article" date="2023" name="DNA Res.">
        <title>Chromosome-level genome assembly of Phrynocephalus forsythii using third-generation DNA sequencing and Hi-C analysis.</title>
        <authorList>
            <person name="Qi Y."/>
            <person name="Zhao W."/>
            <person name="Zhao Y."/>
            <person name="Niu C."/>
            <person name="Cao S."/>
            <person name="Zhang Y."/>
        </authorList>
    </citation>
    <scope>NUCLEOTIDE SEQUENCE</scope>
    <source>
        <tissue evidence="5">Muscle</tissue>
    </source>
</reference>
<evidence type="ECO:0000256" key="2">
    <source>
        <dbReference type="ARBA" id="ARBA00023203"/>
    </source>
</evidence>
<keyword evidence="6" id="KW-1185">Reference proteome</keyword>